<dbReference type="EMBL" id="JAEHOE010000009">
    <property type="protein sequence ID" value="KAG2498611.1"/>
    <property type="molecule type" value="Genomic_DNA"/>
</dbReference>
<comment type="caution">
    <text evidence="3">The sequence shown here is derived from an EMBL/GenBank/DDBJ whole genome shotgun (WGS) entry which is preliminary data.</text>
</comment>
<evidence type="ECO:0000313" key="4">
    <source>
        <dbReference type="Proteomes" id="UP000612055"/>
    </source>
</evidence>
<organism evidence="3 4">
    <name type="scientific">Edaphochlamys debaryana</name>
    <dbReference type="NCBI Taxonomy" id="47281"/>
    <lineage>
        <taxon>Eukaryota</taxon>
        <taxon>Viridiplantae</taxon>
        <taxon>Chlorophyta</taxon>
        <taxon>core chlorophytes</taxon>
        <taxon>Chlorophyceae</taxon>
        <taxon>CS clade</taxon>
        <taxon>Chlamydomonadales</taxon>
        <taxon>Chlamydomonadales incertae sedis</taxon>
        <taxon>Edaphochlamys</taxon>
    </lineage>
</organism>
<feature type="region of interest" description="Disordered" evidence="1">
    <location>
        <begin position="284"/>
        <end position="319"/>
    </location>
</feature>
<keyword evidence="2" id="KW-1133">Transmembrane helix</keyword>
<sequence>MRTRTCTRAGGSMAAAGACWPDDDGKTANLSWAVEGDVNPYFVELELVEEPRPAQAWGCAAKDVKHVLAQVSFHGFGAAEPPIPGLRKGAILRWRNARCFEQLQPGGLAFISRITLKDLPNIRLVRYAGDGADGDGAGAGGPDGTSRPDGREVFWQEVLEASPRALLGAYIDLVVADDPDPQWNWRSEAGDQATNDVTAGEDLVGLLSFPGSSPRQPPLPGLRMGAVLRWRNPRCLGLHPFGLICAPISVGDLGNLRVLEHVPFKVERGGVVVQAGVGSVPRPVLQQAPQGAGSRPAAAGASRARPKARGQAREQQAPAEPMSAREWAINICMGLLMVAIAIFIYNSGDGATRWRS</sequence>
<feature type="compositionally biased region" description="Low complexity" evidence="1">
    <location>
        <begin position="284"/>
        <end position="303"/>
    </location>
</feature>
<reference evidence="3" key="1">
    <citation type="journal article" date="2020" name="bioRxiv">
        <title>Comparative genomics of Chlamydomonas.</title>
        <authorList>
            <person name="Craig R.J."/>
            <person name="Hasan A.R."/>
            <person name="Ness R.W."/>
            <person name="Keightley P.D."/>
        </authorList>
    </citation>
    <scope>NUCLEOTIDE SEQUENCE</scope>
    <source>
        <strain evidence="3">CCAP 11/70</strain>
    </source>
</reference>
<evidence type="ECO:0000256" key="1">
    <source>
        <dbReference type="SAM" id="MobiDB-lite"/>
    </source>
</evidence>
<keyword evidence="2" id="KW-0472">Membrane</keyword>
<keyword evidence="4" id="KW-1185">Reference proteome</keyword>
<protein>
    <submittedName>
        <fullName evidence="3">Uncharacterized protein</fullName>
    </submittedName>
</protein>
<dbReference type="PROSITE" id="PS51257">
    <property type="entry name" value="PROKAR_LIPOPROTEIN"/>
    <property type="match status" value="1"/>
</dbReference>
<evidence type="ECO:0000256" key="2">
    <source>
        <dbReference type="SAM" id="Phobius"/>
    </source>
</evidence>
<dbReference type="AlphaFoldDB" id="A0A836C309"/>
<evidence type="ECO:0000313" key="3">
    <source>
        <dbReference type="EMBL" id="KAG2498611.1"/>
    </source>
</evidence>
<accession>A0A836C309</accession>
<name>A0A836C309_9CHLO</name>
<gene>
    <name evidence="3" type="ORF">HYH03_003360</name>
</gene>
<dbReference type="Proteomes" id="UP000612055">
    <property type="component" value="Unassembled WGS sequence"/>
</dbReference>
<feature type="transmembrane region" description="Helical" evidence="2">
    <location>
        <begin position="327"/>
        <end position="345"/>
    </location>
</feature>
<keyword evidence="2" id="KW-0812">Transmembrane</keyword>
<proteinExistence type="predicted"/>